<dbReference type="EMBL" id="UGEX01000002">
    <property type="protein sequence ID" value="STM57474.1"/>
    <property type="molecule type" value="Genomic_DNA"/>
</dbReference>
<dbReference type="GO" id="GO:0016853">
    <property type="term" value="F:isomerase activity"/>
    <property type="evidence" value="ECO:0007669"/>
    <property type="project" value="UniProtKB-KW"/>
</dbReference>
<evidence type="ECO:0000313" key="2">
    <source>
        <dbReference type="Proteomes" id="UP000254088"/>
    </source>
</evidence>
<organism evidence="1 2">
    <name type="scientific">Escherichia coli</name>
    <dbReference type="NCBI Taxonomy" id="562"/>
    <lineage>
        <taxon>Bacteria</taxon>
        <taxon>Pseudomonadati</taxon>
        <taxon>Pseudomonadota</taxon>
        <taxon>Gammaproteobacteria</taxon>
        <taxon>Enterobacterales</taxon>
        <taxon>Enterobacteriaceae</taxon>
        <taxon>Escherichia</taxon>
    </lineage>
</organism>
<sequence>MKVITLTGKTAAKWLARRISKFAYRTLVMRPHSGIHIKVIHILIQLIEKEMVK</sequence>
<keyword evidence="1" id="KW-0413">Isomerase</keyword>
<protein>
    <submittedName>
        <fullName evidence="1">Phosphoheptose isomerase</fullName>
        <ecNumber evidence="1">5.3.1.-</ecNumber>
        <ecNumber evidence="1">5.3.1.28</ecNumber>
    </submittedName>
</protein>
<dbReference type="EC" id="5.3.1.28" evidence="1"/>
<proteinExistence type="predicted"/>
<evidence type="ECO:0000313" key="1">
    <source>
        <dbReference type="EMBL" id="STM57474.1"/>
    </source>
</evidence>
<dbReference type="AlphaFoldDB" id="A0A377E335"/>
<reference evidence="1 2" key="1">
    <citation type="submission" date="2018-06" db="EMBL/GenBank/DDBJ databases">
        <authorList>
            <consortium name="Pathogen Informatics"/>
            <person name="Doyle S."/>
        </authorList>
    </citation>
    <scope>NUCLEOTIDE SEQUENCE [LARGE SCALE GENOMIC DNA]</scope>
    <source>
        <strain evidence="1 2">NCTC10429</strain>
    </source>
</reference>
<gene>
    <name evidence="1" type="primary">gmhA_1</name>
    <name evidence="1" type="ORF">NCTC10429_04049</name>
</gene>
<dbReference type="Proteomes" id="UP000254088">
    <property type="component" value="Unassembled WGS sequence"/>
</dbReference>
<name>A0A377E335_ECOLX</name>
<accession>A0A377E335</accession>
<dbReference type="EC" id="5.3.1.-" evidence="1"/>